<proteinExistence type="predicted"/>
<gene>
    <name evidence="1" type="ORF">SDC9_65644</name>
</gene>
<comment type="caution">
    <text evidence="1">The sequence shown here is derived from an EMBL/GenBank/DDBJ whole genome shotgun (WGS) entry which is preliminary data.</text>
</comment>
<dbReference type="PROSITE" id="PS51257">
    <property type="entry name" value="PROKAR_LIPOPROTEIN"/>
    <property type="match status" value="1"/>
</dbReference>
<evidence type="ECO:0008006" key="2">
    <source>
        <dbReference type="Google" id="ProtNLM"/>
    </source>
</evidence>
<reference evidence="1" key="1">
    <citation type="submission" date="2019-08" db="EMBL/GenBank/DDBJ databases">
        <authorList>
            <person name="Kucharzyk K."/>
            <person name="Murdoch R.W."/>
            <person name="Higgins S."/>
            <person name="Loffler F."/>
        </authorList>
    </citation>
    <scope>NUCLEOTIDE SEQUENCE</scope>
</reference>
<sequence>MKKIWLIPVLAAAAALAGCIKTENKVEIAPIEVKPMHLTIDINVNINKQLDDFFGDLDEQ</sequence>
<name>A0A644XSM8_9ZZZZ</name>
<organism evidence="1">
    <name type="scientific">bioreactor metagenome</name>
    <dbReference type="NCBI Taxonomy" id="1076179"/>
    <lineage>
        <taxon>unclassified sequences</taxon>
        <taxon>metagenomes</taxon>
        <taxon>ecological metagenomes</taxon>
    </lineage>
</organism>
<accession>A0A644XSM8</accession>
<dbReference type="AlphaFoldDB" id="A0A644XSM8"/>
<dbReference type="EMBL" id="VSSQ01003136">
    <property type="protein sequence ID" value="MPM19226.1"/>
    <property type="molecule type" value="Genomic_DNA"/>
</dbReference>
<protein>
    <recommendedName>
        <fullName evidence="2">Lipoprotein</fullName>
    </recommendedName>
</protein>
<evidence type="ECO:0000313" key="1">
    <source>
        <dbReference type="EMBL" id="MPM19226.1"/>
    </source>
</evidence>